<reference evidence="3" key="1">
    <citation type="journal article" date="2016" name="Nature">
        <title>The genome of the seagrass Zostera marina reveals angiosperm adaptation to the sea.</title>
        <authorList>
            <person name="Olsen J.L."/>
            <person name="Rouze P."/>
            <person name="Verhelst B."/>
            <person name="Lin Y.-C."/>
            <person name="Bayer T."/>
            <person name="Collen J."/>
            <person name="Dattolo E."/>
            <person name="De Paoli E."/>
            <person name="Dittami S."/>
            <person name="Maumus F."/>
            <person name="Michel G."/>
            <person name="Kersting A."/>
            <person name="Lauritano C."/>
            <person name="Lohaus R."/>
            <person name="Toepel M."/>
            <person name="Tonon T."/>
            <person name="Vanneste K."/>
            <person name="Amirebrahimi M."/>
            <person name="Brakel J."/>
            <person name="Bostroem C."/>
            <person name="Chovatia M."/>
            <person name="Grimwood J."/>
            <person name="Jenkins J.W."/>
            <person name="Jueterbock A."/>
            <person name="Mraz A."/>
            <person name="Stam W.T."/>
            <person name="Tice H."/>
            <person name="Bornberg-Bauer E."/>
            <person name="Green P.J."/>
            <person name="Pearson G.A."/>
            <person name="Procaccini G."/>
            <person name="Duarte C.M."/>
            <person name="Schmutz J."/>
            <person name="Reusch T.B.H."/>
            <person name="Van de Peer Y."/>
        </authorList>
    </citation>
    <scope>NUCLEOTIDE SEQUENCE [LARGE SCALE GENOMIC DNA]</scope>
    <source>
        <strain evidence="3">cv. Finnish</strain>
    </source>
</reference>
<dbReference type="EMBL" id="LFYR01000644">
    <property type="protein sequence ID" value="KMZ71993.1"/>
    <property type="molecule type" value="Genomic_DNA"/>
</dbReference>
<organism evidence="2 3">
    <name type="scientific">Zostera marina</name>
    <name type="common">Eelgrass</name>
    <dbReference type="NCBI Taxonomy" id="29655"/>
    <lineage>
        <taxon>Eukaryota</taxon>
        <taxon>Viridiplantae</taxon>
        <taxon>Streptophyta</taxon>
        <taxon>Embryophyta</taxon>
        <taxon>Tracheophyta</taxon>
        <taxon>Spermatophyta</taxon>
        <taxon>Magnoliopsida</taxon>
        <taxon>Liliopsida</taxon>
        <taxon>Zosteraceae</taxon>
        <taxon>Zostera</taxon>
    </lineage>
</organism>
<dbReference type="OMA" id="IQTADIQ"/>
<keyword evidence="1" id="KW-0472">Membrane</keyword>
<comment type="caution">
    <text evidence="2">The sequence shown here is derived from an EMBL/GenBank/DDBJ whole genome shotgun (WGS) entry which is preliminary data.</text>
</comment>
<evidence type="ECO:0000256" key="1">
    <source>
        <dbReference type="SAM" id="Phobius"/>
    </source>
</evidence>
<proteinExistence type="predicted"/>
<gene>
    <name evidence="2" type="ORF">ZOSMA_170G00140</name>
</gene>
<protein>
    <submittedName>
        <fullName evidence="2">Ubiquinol-cytochrome c reductase complex 6.7 kDa protein</fullName>
    </submittedName>
</protein>
<dbReference type="STRING" id="29655.A0A0K9PSE2"/>
<sequence length="59" mass="6587">MAISAVGSNGLFKTLRLRSSNISSVVTWGVFAGTTALWIVQPFDWIKNQIFEKPESEEQ</sequence>
<dbReference type="AlphaFoldDB" id="A0A0K9PSE2"/>
<keyword evidence="1" id="KW-0812">Transmembrane</keyword>
<accession>A0A0K9PSE2</accession>
<feature type="transmembrane region" description="Helical" evidence="1">
    <location>
        <begin position="20"/>
        <end position="40"/>
    </location>
</feature>
<dbReference type="Proteomes" id="UP000036987">
    <property type="component" value="Unassembled WGS sequence"/>
</dbReference>
<evidence type="ECO:0000313" key="2">
    <source>
        <dbReference type="EMBL" id="KMZ71993.1"/>
    </source>
</evidence>
<name>A0A0K9PSE2_ZOSMR</name>
<dbReference type="OrthoDB" id="97at2759"/>
<keyword evidence="3" id="KW-1185">Reference proteome</keyword>
<keyword evidence="1" id="KW-1133">Transmembrane helix</keyword>
<evidence type="ECO:0000313" key="3">
    <source>
        <dbReference type="Proteomes" id="UP000036987"/>
    </source>
</evidence>